<evidence type="ECO:0000313" key="2">
    <source>
        <dbReference type="EMBL" id="GAA1102655.1"/>
    </source>
</evidence>
<feature type="signal peptide" evidence="1">
    <location>
        <begin position="1"/>
        <end position="22"/>
    </location>
</feature>
<keyword evidence="1" id="KW-0732">Signal</keyword>
<proteinExistence type="predicted"/>
<sequence length="168" mass="16643">MTLRVRSAAVLGAALLLPLGCAGPGRTEAAPSGRYTGGGVTVELRLDAAGASPRLLRATFTPQEPGFHLYSVDLPDGGVSGLGIPTRLGLNGSLAAAGAPTADRPLLTVSPSGLGVALPVYPDGPVTLTVPVRGTGTGPAGAVISYGACSAQRCLVPVVRQVVPLDPS</sequence>
<dbReference type="RefSeq" id="WP_344626059.1">
    <property type="nucleotide sequence ID" value="NZ_BAAALD010000057.1"/>
</dbReference>
<gene>
    <name evidence="2" type="ORF">GCM10009663_51550</name>
</gene>
<reference evidence="2 3" key="1">
    <citation type="journal article" date="2019" name="Int. J. Syst. Evol. Microbiol.">
        <title>The Global Catalogue of Microorganisms (GCM) 10K type strain sequencing project: providing services to taxonomists for standard genome sequencing and annotation.</title>
        <authorList>
            <consortium name="The Broad Institute Genomics Platform"/>
            <consortium name="The Broad Institute Genome Sequencing Center for Infectious Disease"/>
            <person name="Wu L."/>
            <person name="Ma J."/>
        </authorList>
    </citation>
    <scope>NUCLEOTIDE SEQUENCE [LARGE SCALE GENOMIC DNA]</scope>
    <source>
        <strain evidence="2 3">JCM 13002</strain>
    </source>
</reference>
<protein>
    <recommendedName>
        <fullName evidence="4">Thiol:disulfide interchange protein DsbD N-terminal domain-containing protein</fullName>
    </recommendedName>
</protein>
<keyword evidence="3" id="KW-1185">Reference proteome</keyword>
<organism evidence="2 3">
    <name type="scientific">Kitasatospora arboriphila</name>
    <dbReference type="NCBI Taxonomy" id="258052"/>
    <lineage>
        <taxon>Bacteria</taxon>
        <taxon>Bacillati</taxon>
        <taxon>Actinomycetota</taxon>
        <taxon>Actinomycetes</taxon>
        <taxon>Kitasatosporales</taxon>
        <taxon>Streptomycetaceae</taxon>
        <taxon>Kitasatospora</taxon>
    </lineage>
</organism>
<dbReference type="EMBL" id="BAAALD010000057">
    <property type="protein sequence ID" value="GAA1102655.1"/>
    <property type="molecule type" value="Genomic_DNA"/>
</dbReference>
<accession>A0ABN1TTV2</accession>
<evidence type="ECO:0008006" key="4">
    <source>
        <dbReference type="Google" id="ProtNLM"/>
    </source>
</evidence>
<feature type="chain" id="PRO_5046181876" description="Thiol:disulfide interchange protein DsbD N-terminal domain-containing protein" evidence="1">
    <location>
        <begin position="23"/>
        <end position="168"/>
    </location>
</feature>
<evidence type="ECO:0000313" key="3">
    <source>
        <dbReference type="Proteomes" id="UP001499987"/>
    </source>
</evidence>
<comment type="caution">
    <text evidence="2">The sequence shown here is derived from an EMBL/GenBank/DDBJ whole genome shotgun (WGS) entry which is preliminary data.</text>
</comment>
<dbReference type="Proteomes" id="UP001499987">
    <property type="component" value="Unassembled WGS sequence"/>
</dbReference>
<name>A0ABN1TTV2_9ACTN</name>
<evidence type="ECO:0000256" key="1">
    <source>
        <dbReference type="SAM" id="SignalP"/>
    </source>
</evidence>